<evidence type="ECO:0000256" key="2">
    <source>
        <dbReference type="ARBA" id="ARBA00005346"/>
    </source>
</evidence>
<dbReference type="InterPro" id="IPR001750">
    <property type="entry name" value="ND/Mrp_TM"/>
</dbReference>
<evidence type="ECO:0000256" key="6">
    <source>
        <dbReference type="ARBA" id="ARBA00023136"/>
    </source>
</evidence>
<feature type="transmembrane region" description="Helical" evidence="8">
    <location>
        <begin position="242"/>
        <end position="262"/>
    </location>
</feature>
<feature type="transmembrane region" description="Helical" evidence="8">
    <location>
        <begin position="112"/>
        <end position="130"/>
    </location>
</feature>
<evidence type="ECO:0000256" key="3">
    <source>
        <dbReference type="ARBA" id="ARBA00022475"/>
    </source>
</evidence>
<feature type="domain" description="NADH:quinone oxidoreductase/Mrp antiporter transmembrane" evidence="9">
    <location>
        <begin position="130"/>
        <end position="422"/>
    </location>
</feature>
<keyword evidence="4 7" id="KW-0812">Transmembrane</keyword>
<dbReference type="GO" id="GO:0042773">
    <property type="term" value="P:ATP synthesis coupled electron transport"/>
    <property type="evidence" value="ECO:0007669"/>
    <property type="project" value="InterPro"/>
</dbReference>
<keyword evidence="6 8" id="KW-0472">Membrane</keyword>
<keyword evidence="5 8" id="KW-1133">Transmembrane helix</keyword>
<feature type="transmembrane region" description="Helical" evidence="8">
    <location>
        <begin position="326"/>
        <end position="350"/>
    </location>
</feature>
<feature type="transmembrane region" description="Helical" evidence="8">
    <location>
        <begin position="362"/>
        <end position="390"/>
    </location>
</feature>
<dbReference type="STRING" id="1121409.SAMN02745124_00414"/>
<evidence type="ECO:0000256" key="8">
    <source>
        <dbReference type="SAM" id="Phobius"/>
    </source>
</evidence>
<dbReference type="GO" id="GO:0008137">
    <property type="term" value="F:NADH dehydrogenase (ubiquinone) activity"/>
    <property type="evidence" value="ECO:0007669"/>
    <property type="project" value="InterPro"/>
</dbReference>
<evidence type="ECO:0000256" key="4">
    <source>
        <dbReference type="ARBA" id="ARBA00022692"/>
    </source>
</evidence>
<keyword evidence="3" id="KW-1003">Cell membrane</keyword>
<keyword evidence="11" id="KW-1185">Reference proteome</keyword>
<evidence type="ECO:0000313" key="11">
    <source>
        <dbReference type="Proteomes" id="UP000184139"/>
    </source>
</evidence>
<feature type="transmembrane region" description="Helical" evidence="8">
    <location>
        <begin position="166"/>
        <end position="188"/>
    </location>
</feature>
<dbReference type="PRINTS" id="PR01437">
    <property type="entry name" value="NUOXDRDTASE4"/>
</dbReference>
<evidence type="ECO:0000259" key="9">
    <source>
        <dbReference type="Pfam" id="PF00361"/>
    </source>
</evidence>
<feature type="transmembrane region" description="Helical" evidence="8">
    <location>
        <begin position="450"/>
        <end position="467"/>
    </location>
</feature>
<dbReference type="PANTHER" id="PTHR42703:SF1">
    <property type="entry name" value="NA(+)_H(+) ANTIPORTER SUBUNIT D1"/>
    <property type="match status" value="1"/>
</dbReference>
<dbReference type="GO" id="GO:0005886">
    <property type="term" value="C:plasma membrane"/>
    <property type="evidence" value="ECO:0007669"/>
    <property type="project" value="UniProtKB-SubCell"/>
</dbReference>
<feature type="transmembrane region" description="Helical" evidence="8">
    <location>
        <begin position="410"/>
        <end position="429"/>
    </location>
</feature>
<feature type="transmembrane region" description="Helical" evidence="8">
    <location>
        <begin position="274"/>
        <end position="293"/>
    </location>
</feature>
<dbReference type="Proteomes" id="UP000184139">
    <property type="component" value="Unassembled WGS sequence"/>
</dbReference>
<dbReference type="InterPro" id="IPR003918">
    <property type="entry name" value="NADH_UbQ_OxRdtase"/>
</dbReference>
<proteinExistence type="inferred from homology"/>
<dbReference type="PANTHER" id="PTHR42703">
    <property type="entry name" value="NADH DEHYDROGENASE"/>
    <property type="match status" value="1"/>
</dbReference>
<feature type="transmembrane region" description="Helical" evidence="8">
    <location>
        <begin position="35"/>
        <end position="55"/>
    </location>
</feature>
<dbReference type="Pfam" id="PF00361">
    <property type="entry name" value="Proton_antipo_M"/>
    <property type="match status" value="1"/>
</dbReference>
<feature type="transmembrane region" description="Helical" evidence="8">
    <location>
        <begin position="300"/>
        <end position="320"/>
    </location>
</feature>
<sequence length="492" mass="51652">MDAVLLTHPWSVWTIIVPLAAAVLAFLVPRRAPLAGIITALSVALFVAATAYRIFLAGPHTQMLGGWQAPLGITLRADGPALIMLLTSGLVGLTVSLYATGYFTAADRQQRYFWPLWLLLWAACNALFLSGDLFNLYVTLELVTLSSIALAALNGSPAALDGAMRYLLAGLLGSLSYLLGVALIYGAYGTVDLTLLGQTVRADGLSRAALALMTAGLLLKTALFPLHFWLPPAHASAPPPVSALLSGLVVKAPLLILFRLWFEVFPDTATAGMAHLLGILGCGAIIWGSLMALRQQRLKLLVAYSTVAQIGYFFLLFPLARGEAAATAWVGVFLLVLAHGCSKASMFLVCGTITRLAGHDRLAGLAGAGGTLGARLLVFALAAVTLVGMPPSSGFIAKWLLINAAIVAGQWWYLATIALGTLLASGYVLRVLSLAFTESQSPPLPVAPRILRWPPLALSVVAVLLGLAAFHPAVLTLAGAPVSGIILLEMVP</sequence>
<dbReference type="InterPro" id="IPR050586">
    <property type="entry name" value="CPA3_Na-H_Antiporter_D"/>
</dbReference>
<accession>A0A1M5SLZ8</accession>
<gene>
    <name evidence="10" type="ORF">SAMN02745124_00414</name>
</gene>
<feature type="transmembrane region" description="Helical" evidence="8">
    <location>
        <begin position="12"/>
        <end position="28"/>
    </location>
</feature>
<feature type="transmembrane region" description="Helical" evidence="8">
    <location>
        <begin position="208"/>
        <end position="230"/>
    </location>
</feature>
<feature type="transmembrane region" description="Helical" evidence="8">
    <location>
        <begin position="136"/>
        <end position="154"/>
    </location>
</feature>
<dbReference type="RefSeq" id="WP_073373143.1">
    <property type="nucleotide sequence ID" value="NZ_FQXS01000001.1"/>
</dbReference>
<reference evidence="10 11" key="1">
    <citation type="submission" date="2016-11" db="EMBL/GenBank/DDBJ databases">
        <authorList>
            <person name="Jaros S."/>
            <person name="Januszkiewicz K."/>
            <person name="Wedrychowicz H."/>
        </authorList>
    </citation>
    <scope>NUCLEOTIDE SEQUENCE [LARGE SCALE GENOMIC DNA]</scope>
    <source>
        <strain evidence="10 11">DSM 9705</strain>
    </source>
</reference>
<protein>
    <submittedName>
        <fullName evidence="10">Multisubunit sodium/proton antiporter, MrpD subunit (TC 2.A.63.1)</fullName>
    </submittedName>
</protein>
<comment type="similarity">
    <text evidence="2">Belongs to the CPA3 antiporters (TC 2.A.63) subunit D family.</text>
</comment>
<feature type="transmembrane region" description="Helical" evidence="8">
    <location>
        <begin position="81"/>
        <end position="100"/>
    </location>
</feature>
<dbReference type="AlphaFoldDB" id="A0A1M5SLZ8"/>
<name>A0A1M5SLZ8_9BACT</name>
<dbReference type="EMBL" id="FQXS01000001">
    <property type="protein sequence ID" value="SHH39278.1"/>
    <property type="molecule type" value="Genomic_DNA"/>
</dbReference>
<dbReference type="OrthoDB" id="9768329at2"/>
<evidence type="ECO:0000256" key="5">
    <source>
        <dbReference type="ARBA" id="ARBA00022989"/>
    </source>
</evidence>
<evidence type="ECO:0000256" key="7">
    <source>
        <dbReference type="RuleBase" id="RU000320"/>
    </source>
</evidence>
<evidence type="ECO:0000313" key="10">
    <source>
        <dbReference type="EMBL" id="SHH39278.1"/>
    </source>
</evidence>
<organism evidence="10 11">
    <name type="scientific">Desulfofustis glycolicus DSM 9705</name>
    <dbReference type="NCBI Taxonomy" id="1121409"/>
    <lineage>
        <taxon>Bacteria</taxon>
        <taxon>Pseudomonadati</taxon>
        <taxon>Thermodesulfobacteriota</taxon>
        <taxon>Desulfobulbia</taxon>
        <taxon>Desulfobulbales</taxon>
        <taxon>Desulfocapsaceae</taxon>
        <taxon>Desulfofustis</taxon>
    </lineage>
</organism>
<comment type="subcellular location">
    <subcellularLocation>
        <location evidence="1">Cell membrane</location>
        <topology evidence="1">Multi-pass membrane protein</topology>
    </subcellularLocation>
    <subcellularLocation>
        <location evidence="7">Membrane</location>
        <topology evidence="7">Multi-pass membrane protein</topology>
    </subcellularLocation>
</comment>
<evidence type="ECO:0000256" key="1">
    <source>
        <dbReference type="ARBA" id="ARBA00004651"/>
    </source>
</evidence>